<feature type="transmembrane region" description="Helical" evidence="12">
    <location>
        <begin position="342"/>
        <end position="363"/>
    </location>
</feature>
<dbReference type="PANTHER" id="PTHR48043">
    <property type="entry name" value="EG:EG0003.4 PROTEIN-RELATED"/>
    <property type="match status" value="1"/>
</dbReference>
<dbReference type="SUPFAM" id="SSF54427">
    <property type="entry name" value="NTF2-like"/>
    <property type="match status" value="1"/>
</dbReference>
<dbReference type="InterPro" id="IPR050271">
    <property type="entry name" value="UDP-glycosyltransferase"/>
</dbReference>
<gene>
    <name evidence="13" type="ORF">L5515_010459</name>
</gene>
<evidence type="ECO:0000256" key="9">
    <source>
        <dbReference type="ARBA" id="ARBA00023136"/>
    </source>
</evidence>
<keyword evidence="8 12" id="KW-1133">Transmembrane helix</keyword>
<evidence type="ECO:0000256" key="5">
    <source>
        <dbReference type="ARBA" id="ARBA00022679"/>
    </source>
</evidence>
<keyword evidence="4 11" id="KW-0328">Glycosyltransferase</keyword>
<dbReference type="EMBL" id="CP092623">
    <property type="protein sequence ID" value="UMM26985.1"/>
    <property type="molecule type" value="Genomic_DNA"/>
</dbReference>
<evidence type="ECO:0000256" key="8">
    <source>
        <dbReference type="ARBA" id="ARBA00022989"/>
    </source>
</evidence>
<evidence type="ECO:0000256" key="6">
    <source>
        <dbReference type="ARBA" id="ARBA00022692"/>
    </source>
</evidence>
<evidence type="ECO:0000256" key="2">
    <source>
        <dbReference type="ARBA" id="ARBA00009995"/>
    </source>
</evidence>
<keyword evidence="7" id="KW-0732">Signal</keyword>
<keyword evidence="9 12" id="KW-0472">Membrane</keyword>
<evidence type="ECO:0000313" key="13">
    <source>
        <dbReference type="EMBL" id="UMM26985.1"/>
    </source>
</evidence>
<reference evidence="13 14" key="1">
    <citation type="submission" date="2022-04" db="EMBL/GenBank/DDBJ databases">
        <title>Chromosome-level reference genomes for two strains of Caenorhabditis briggsae: an improved platform for comparative genomics.</title>
        <authorList>
            <person name="Stevens L."/>
            <person name="Andersen E."/>
        </authorList>
    </citation>
    <scope>NUCLEOTIDE SEQUENCE [LARGE SCALE GENOMIC DNA]</scope>
    <source>
        <strain evidence="13">VX34</strain>
        <tissue evidence="13">Whole-organism</tissue>
    </source>
</reference>
<dbReference type="CDD" id="cd03784">
    <property type="entry name" value="GT1_Gtf-like"/>
    <property type="match status" value="1"/>
</dbReference>
<name>A0AAE9JFZ6_CAEBR</name>
<dbReference type="AlphaFoldDB" id="A0AAE9JFZ6"/>
<evidence type="ECO:0000256" key="4">
    <source>
        <dbReference type="ARBA" id="ARBA00022676"/>
    </source>
</evidence>
<evidence type="ECO:0000313" key="14">
    <source>
        <dbReference type="Proteomes" id="UP000829354"/>
    </source>
</evidence>
<dbReference type="InterPro" id="IPR032710">
    <property type="entry name" value="NTF2-like_dom_sf"/>
</dbReference>
<dbReference type="Proteomes" id="UP000829354">
    <property type="component" value="Chromosome IV"/>
</dbReference>
<comment type="catalytic activity">
    <reaction evidence="10">
        <text>glucuronate acceptor + UDP-alpha-D-glucuronate = acceptor beta-D-glucuronoside + UDP + H(+)</text>
        <dbReference type="Rhea" id="RHEA:21032"/>
        <dbReference type="ChEBI" id="CHEBI:15378"/>
        <dbReference type="ChEBI" id="CHEBI:58052"/>
        <dbReference type="ChEBI" id="CHEBI:58223"/>
        <dbReference type="ChEBI" id="CHEBI:132367"/>
        <dbReference type="ChEBI" id="CHEBI:132368"/>
        <dbReference type="EC" id="2.4.1.17"/>
    </reaction>
</comment>
<evidence type="ECO:0000256" key="7">
    <source>
        <dbReference type="ARBA" id="ARBA00022729"/>
    </source>
</evidence>
<accession>A0AAE9JFZ6</accession>
<keyword evidence="14" id="KW-1185">Reference proteome</keyword>
<keyword evidence="5 11" id="KW-0808">Transferase</keyword>
<dbReference type="InterPro" id="IPR002213">
    <property type="entry name" value="UDP_glucos_trans"/>
</dbReference>
<comment type="subcellular location">
    <subcellularLocation>
        <location evidence="1">Membrane</location>
        <topology evidence="1">Single-pass membrane protein</topology>
    </subcellularLocation>
</comment>
<evidence type="ECO:0000256" key="10">
    <source>
        <dbReference type="ARBA" id="ARBA00047475"/>
    </source>
</evidence>
<dbReference type="PANTHER" id="PTHR48043:SF4">
    <property type="entry name" value="UDP-GLUCURONOSYLTRANSFERASE"/>
    <property type="match status" value="1"/>
</dbReference>
<evidence type="ECO:0000256" key="1">
    <source>
        <dbReference type="ARBA" id="ARBA00004167"/>
    </source>
</evidence>
<dbReference type="GO" id="GO:0015020">
    <property type="term" value="F:glucuronosyltransferase activity"/>
    <property type="evidence" value="ECO:0007669"/>
    <property type="project" value="UniProtKB-EC"/>
</dbReference>
<dbReference type="PROSITE" id="PS00375">
    <property type="entry name" value="UDPGT"/>
    <property type="match status" value="1"/>
</dbReference>
<dbReference type="Pfam" id="PF00201">
    <property type="entry name" value="UDPGT"/>
    <property type="match status" value="1"/>
</dbReference>
<evidence type="ECO:0000256" key="3">
    <source>
        <dbReference type="ARBA" id="ARBA00012544"/>
    </source>
</evidence>
<organism evidence="13 14">
    <name type="scientific">Caenorhabditis briggsae</name>
    <dbReference type="NCBI Taxonomy" id="6238"/>
    <lineage>
        <taxon>Eukaryota</taxon>
        <taxon>Metazoa</taxon>
        <taxon>Ecdysozoa</taxon>
        <taxon>Nematoda</taxon>
        <taxon>Chromadorea</taxon>
        <taxon>Rhabditida</taxon>
        <taxon>Rhabditina</taxon>
        <taxon>Rhabditomorpha</taxon>
        <taxon>Rhabditoidea</taxon>
        <taxon>Rhabditidae</taxon>
        <taxon>Peloderinae</taxon>
        <taxon>Caenorhabditis</taxon>
    </lineage>
</organism>
<evidence type="ECO:0000256" key="11">
    <source>
        <dbReference type="RuleBase" id="RU003718"/>
    </source>
</evidence>
<feature type="transmembrane region" description="Helical" evidence="12">
    <location>
        <begin position="455"/>
        <end position="476"/>
    </location>
</feature>
<sequence length="596" mass="66697">MLGAVSDTLTDAGHDVTVLMPVIDFKQENKTEMKSTKKIIKVPPGQDTSTTIAAMEKFMTQMWTSDNSNPLFMAFHAPAMSAIFASQCRKVLEDKELLERLKAENFDLAITEPFDTCAYELFDAIKIRAHVAVLACSRLDHVSSAIGQPIAPSYVPGTQSTYGEKMTIGQKFMNILHFVMGDFLFGYIGDEDYKVAKELIPGVRSWREVLPEASYIFTNHIPLMDFPAPTFDKIIPIGGISVKTQRKSLQLPEKWDKVLGLRKKNVLISFGSNARSIDMPEEFKKSILKVAELLPEVTFIWKYENEKDTLADHLENVYLGDWLPQNELLGDPRLSLFVTHGGLASVTELALMGIPAVMVPLFADQARNGMMLKRHGGATVLHKTDLADYRIIKKAIEEVLFNDEYRKNAERLAKMLNNQPTDPKETLVKHVEFAARFGQLPSMDPYGRQQSYFEYYLLDIILIGLLIIFVTSYVAFKILSCVFSLCCRNSNAEAVLKPQFFACAKAADDEQWDALEGFYHPNGVVVHKDKEAVYGNKVVTAYVAKFAEASGKSVSTFSNTKYGGAGDYLIVTTDVSTKTEKMGTVKDLANMEEGRR</sequence>
<evidence type="ECO:0000256" key="12">
    <source>
        <dbReference type="SAM" id="Phobius"/>
    </source>
</evidence>
<protein>
    <recommendedName>
        <fullName evidence="3">glucuronosyltransferase</fullName>
        <ecNumber evidence="3">2.4.1.17</ecNumber>
    </recommendedName>
</protein>
<dbReference type="EC" id="2.4.1.17" evidence="3"/>
<dbReference type="Gene3D" id="3.40.50.2000">
    <property type="entry name" value="Glycogen Phosphorylase B"/>
    <property type="match status" value="1"/>
</dbReference>
<dbReference type="GO" id="GO:0016020">
    <property type="term" value="C:membrane"/>
    <property type="evidence" value="ECO:0007669"/>
    <property type="project" value="UniProtKB-SubCell"/>
</dbReference>
<dbReference type="FunFam" id="3.40.50.2000:FF:000038">
    <property type="entry name" value="UDP-GlucuronosylTransferase"/>
    <property type="match status" value="1"/>
</dbReference>
<dbReference type="InterPro" id="IPR035595">
    <property type="entry name" value="UDP_glycos_trans_CS"/>
</dbReference>
<comment type="similarity">
    <text evidence="2 11">Belongs to the UDP-glycosyltransferase family.</text>
</comment>
<dbReference type="Gene3D" id="3.10.450.50">
    <property type="match status" value="1"/>
</dbReference>
<proteinExistence type="inferred from homology"/>
<keyword evidence="6 12" id="KW-0812">Transmembrane</keyword>
<dbReference type="SUPFAM" id="SSF53756">
    <property type="entry name" value="UDP-Glycosyltransferase/glycogen phosphorylase"/>
    <property type="match status" value="1"/>
</dbReference>